<name>A0ABS6YVI0_9ACTN</name>
<dbReference type="RefSeq" id="WP_219691877.1">
    <property type="nucleotide sequence ID" value="NZ_WMBF01000517.1"/>
</dbReference>
<protein>
    <submittedName>
        <fullName evidence="2">Uncharacterized protein</fullName>
    </submittedName>
</protein>
<organism evidence="2 3">
    <name type="scientific">Streptomyces anatolicus</name>
    <dbReference type="NCBI Taxonomy" id="2675858"/>
    <lineage>
        <taxon>Bacteria</taxon>
        <taxon>Bacillati</taxon>
        <taxon>Actinomycetota</taxon>
        <taxon>Actinomycetes</taxon>
        <taxon>Kitasatosporales</taxon>
        <taxon>Streptomycetaceae</taxon>
        <taxon>Streptomyces</taxon>
    </lineage>
</organism>
<evidence type="ECO:0000313" key="3">
    <source>
        <dbReference type="Proteomes" id="UP001197114"/>
    </source>
</evidence>
<comment type="caution">
    <text evidence="2">The sequence shown here is derived from an EMBL/GenBank/DDBJ whole genome shotgun (WGS) entry which is preliminary data.</text>
</comment>
<sequence length="71" mass="7170">MATRILPAVGDIEAARALSTLTGRLPDAGPVLPVGGFAAVRHAFGRSASADVGGGLTVPPGDRPYTLDEDK</sequence>
<keyword evidence="3" id="KW-1185">Reference proteome</keyword>
<dbReference type="Proteomes" id="UP001197114">
    <property type="component" value="Unassembled WGS sequence"/>
</dbReference>
<evidence type="ECO:0000256" key="1">
    <source>
        <dbReference type="SAM" id="MobiDB-lite"/>
    </source>
</evidence>
<evidence type="ECO:0000313" key="2">
    <source>
        <dbReference type="EMBL" id="MBW5425453.1"/>
    </source>
</evidence>
<proteinExistence type="predicted"/>
<reference evidence="2 3" key="1">
    <citation type="submission" date="2019-11" db="EMBL/GenBank/DDBJ databases">
        <authorList>
            <person name="Ay H."/>
        </authorList>
    </citation>
    <scope>NUCLEOTIDE SEQUENCE [LARGE SCALE GENOMIC DNA]</scope>
    <source>
        <strain evidence="2 3">BG9H</strain>
    </source>
</reference>
<feature type="region of interest" description="Disordered" evidence="1">
    <location>
        <begin position="51"/>
        <end position="71"/>
    </location>
</feature>
<gene>
    <name evidence="2" type="ORF">GKQ77_28490</name>
</gene>
<dbReference type="EMBL" id="WMBF01000517">
    <property type="protein sequence ID" value="MBW5425453.1"/>
    <property type="molecule type" value="Genomic_DNA"/>
</dbReference>
<accession>A0ABS6YVI0</accession>